<dbReference type="SMART" id="SM00271">
    <property type="entry name" value="DnaJ"/>
    <property type="match status" value="1"/>
</dbReference>
<organism evidence="3 4">
    <name type="scientific">Parapontixanthobacter aurantiacus</name>
    <dbReference type="NCBI Taxonomy" id="1463599"/>
    <lineage>
        <taxon>Bacteria</taxon>
        <taxon>Pseudomonadati</taxon>
        <taxon>Pseudomonadota</taxon>
        <taxon>Alphaproteobacteria</taxon>
        <taxon>Sphingomonadales</taxon>
        <taxon>Erythrobacteraceae</taxon>
        <taxon>Parapontixanthobacter</taxon>
    </lineage>
</organism>
<comment type="caution">
    <text evidence="3">The sequence shown here is derived from an EMBL/GenBank/DDBJ whole genome shotgun (WGS) entry which is preliminary data.</text>
</comment>
<dbReference type="SUPFAM" id="SSF46565">
    <property type="entry name" value="Chaperone J-domain"/>
    <property type="match status" value="1"/>
</dbReference>
<evidence type="ECO:0000259" key="2">
    <source>
        <dbReference type="PROSITE" id="PS50076"/>
    </source>
</evidence>
<dbReference type="InterPro" id="IPR051938">
    <property type="entry name" value="Apopto_cytoskel_mod"/>
</dbReference>
<dbReference type="RefSeq" id="WP_160682329.1">
    <property type="nucleotide sequence ID" value="NZ_WTYW01000001.1"/>
</dbReference>
<dbReference type="Gene3D" id="1.10.287.110">
    <property type="entry name" value="DnaJ domain"/>
    <property type="match status" value="1"/>
</dbReference>
<dbReference type="InterPro" id="IPR036869">
    <property type="entry name" value="J_dom_sf"/>
</dbReference>
<dbReference type="OrthoDB" id="9779889at2"/>
<dbReference type="AlphaFoldDB" id="A0A844ZGA3"/>
<feature type="domain" description="J" evidence="2">
    <location>
        <begin position="9"/>
        <end position="72"/>
    </location>
</feature>
<dbReference type="Proteomes" id="UP000433104">
    <property type="component" value="Unassembled WGS sequence"/>
</dbReference>
<evidence type="ECO:0000313" key="3">
    <source>
        <dbReference type="EMBL" id="MXO85997.1"/>
    </source>
</evidence>
<dbReference type="InterPro" id="IPR018253">
    <property type="entry name" value="DnaJ_domain_CS"/>
</dbReference>
<proteinExistence type="predicted"/>
<dbReference type="PANTHER" id="PTHR44145:SF3">
    <property type="entry name" value="DNAJ HOMOLOG SUBFAMILY A MEMBER 3, MITOCHONDRIAL"/>
    <property type="match status" value="1"/>
</dbReference>
<dbReference type="PANTHER" id="PTHR44145">
    <property type="entry name" value="DNAJ HOMOLOG SUBFAMILY A MEMBER 3, MITOCHONDRIAL"/>
    <property type="match status" value="1"/>
</dbReference>
<evidence type="ECO:0000313" key="4">
    <source>
        <dbReference type="Proteomes" id="UP000433104"/>
    </source>
</evidence>
<gene>
    <name evidence="3" type="ORF">GRI38_08115</name>
</gene>
<dbReference type="CDD" id="cd06257">
    <property type="entry name" value="DnaJ"/>
    <property type="match status" value="1"/>
</dbReference>
<name>A0A844ZGA3_9SPHN</name>
<dbReference type="InterPro" id="IPR001623">
    <property type="entry name" value="DnaJ_domain"/>
</dbReference>
<dbReference type="Pfam" id="PF00226">
    <property type="entry name" value="DnaJ"/>
    <property type="match status" value="1"/>
</dbReference>
<accession>A0A844ZGA3</accession>
<keyword evidence="4" id="KW-1185">Reference proteome</keyword>
<dbReference type="PROSITE" id="PS50076">
    <property type="entry name" value="DNAJ_2"/>
    <property type="match status" value="1"/>
</dbReference>
<dbReference type="PROSITE" id="PS00636">
    <property type="entry name" value="DNAJ_1"/>
    <property type="match status" value="1"/>
</dbReference>
<sequence>MDNAEQFVDYYDLLKVEPDCNARTLEVAYHFFAKMYHPDSRDTADVDRFTQVVDAYNVLKDPKRRAEYDAKYLKTNGKAPFSAGLADHDAIDEETAASDAEIHAKILLHLYKRRRSHPSDAGIVGWLLQELLDCSEEQFDFHIWYLKAKSLIDVTEQGTLAITIKGVDEVIASARSNLAEKLYLEDSGPSKTARHNDVEKGSSDA</sequence>
<keyword evidence="1" id="KW-0143">Chaperone</keyword>
<protein>
    <submittedName>
        <fullName evidence="3">DnaJ domain-containing protein</fullName>
    </submittedName>
</protein>
<evidence type="ECO:0000256" key="1">
    <source>
        <dbReference type="ARBA" id="ARBA00023186"/>
    </source>
</evidence>
<reference evidence="3 4" key="1">
    <citation type="submission" date="2019-12" db="EMBL/GenBank/DDBJ databases">
        <title>Genomic-based taxomic classification of the family Erythrobacteraceae.</title>
        <authorList>
            <person name="Xu L."/>
        </authorList>
    </citation>
    <scope>NUCLEOTIDE SEQUENCE [LARGE SCALE GENOMIC DNA]</scope>
    <source>
        <strain evidence="3 4">MCCC 1A09962</strain>
    </source>
</reference>
<dbReference type="EMBL" id="WTYW01000001">
    <property type="protein sequence ID" value="MXO85997.1"/>
    <property type="molecule type" value="Genomic_DNA"/>
</dbReference>